<name>A0A9J6FAI2_HAELO</name>
<keyword evidence="2" id="KW-1185">Reference proteome</keyword>
<dbReference type="VEuPathDB" id="VectorBase:HLOH_064753"/>
<dbReference type="Proteomes" id="UP000821853">
    <property type="component" value="Chromosome 1"/>
</dbReference>
<reference evidence="1 2" key="1">
    <citation type="journal article" date="2020" name="Cell">
        <title>Large-Scale Comparative Analyses of Tick Genomes Elucidate Their Genetic Diversity and Vector Capacities.</title>
        <authorList>
            <consortium name="Tick Genome and Microbiome Consortium (TIGMIC)"/>
            <person name="Jia N."/>
            <person name="Wang J."/>
            <person name="Shi W."/>
            <person name="Du L."/>
            <person name="Sun Y."/>
            <person name="Zhan W."/>
            <person name="Jiang J.F."/>
            <person name="Wang Q."/>
            <person name="Zhang B."/>
            <person name="Ji P."/>
            <person name="Bell-Sakyi L."/>
            <person name="Cui X.M."/>
            <person name="Yuan T.T."/>
            <person name="Jiang B.G."/>
            <person name="Yang W.F."/>
            <person name="Lam T.T."/>
            <person name="Chang Q.C."/>
            <person name="Ding S.J."/>
            <person name="Wang X.J."/>
            <person name="Zhu J.G."/>
            <person name="Ruan X.D."/>
            <person name="Zhao L."/>
            <person name="Wei J.T."/>
            <person name="Ye R.Z."/>
            <person name="Que T.C."/>
            <person name="Du C.H."/>
            <person name="Zhou Y.H."/>
            <person name="Cheng J.X."/>
            <person name="Dai P.F."/>
            <person name="Guo W.B."/>
            <person name="Han X.H."/>
            <person name="Huang E.J."/>
            <person name="Li L.F."/>
            <person name="Wei W."/>
            <person name="Gao Y.C."/>
            <person name="Liu J.Z."/>
            <person name="Shao H.Z."/>
            <person name="Wang X."/>
            <person name="Wang C.C."/>
            <person name="Yang T.C."/>
            <person name="Huo Q.B."/>
            <person name="Li W."/>
            <person name="Chen H.Y."/>
            <person name="Chen S.E."/>
            <person name="Zhou L.G."/>
            <person name="Ni X.B."/>
            <person name="Tian J.H."/>
            <person name="Sheng Y."/>
            <person name="Liu T."/>
            <person name="Pan Y.S."/>
            <person name="Xia L.Y."/>
            <person name="Li J."/>
            <person name="Zhao F."/>
            <person name="Cao W.C."/>
        </authorList>
    </citation>
    <scope>NUCLEOTIDE SEQUENCE [LARGE SCALE GENOMIC DNA]</scope>
    <source>
        <strain evidence="1">HaeL-2018</strain>
    </source>
</reference>
<accession>A0A9J6FAI2</accession>
<sequence length="88" mass="10312">MPSRHYTLSCEHVHSSACFADIAQSHPSYPKRRVEGKNLWLRKDLPKRQARSEVLSGQVTCCRRRENERNYAGPLDRMSRYLDNECAF</sequence>
<dbReference type="AlphaFoldDB" id="A0A9J6FAI2"/>
<organism evidence="1 2">
    <name type="scientific">Haemaphysalis longicornis</name>
    <name type="common">Bush tick</name>
    <dbReference type="NCBI Taxonomy" id="44386"/>
    <lineage>
        <taxon>Eukaryota</taxon>
        <taxon>Metazoa</taxon>
        <taxon>Ecdysozoa</taxon>
        <taxon>Arthropoda</taxon>
        <taxon>Chelicerata</taxon>
        <taxon>Arachnida</taxon>
        <taxon>Acari</taxon>
        <taxon>Parasitiformes</taxon>
        <taxon>Ixodida</taxon>
        <taxon>Ixodoidea</taxon>
        <taxon>Ixodidae</taxon>
        <taxon>Haemaphysalinae</taxon>
        <taxon>Haemaphysalis</taxon>
    </lineage>
</organism>
<proteinExistence type="predicted"/>
<evidence type="ECO:0000313" key="1">
    <source>
        <dbReference type="EMBL" id="KAH9360002.1"/>
    </source>
</evidence>
<evidence type="ECO:0000313" key="2">
    <source>
        <dbReference type="Proteomes" id="UP000821853"/>
    </source>
</evidence>
<protein>
    <submittedName>
        <fullName evidence="1">Uncharacterized protein</fullName>
    </submittedName>
</protein>
<dbReference type="EMBL" id="JABSTR010000001">
    <property type="protein sequence ID" value="KAH9360002.1"/>
    <property type="molecule type" value="Genomic_DNA"/>
</dbReference>
<comment type="caution">
    <text evidence="1">The sequence shown here is derived from an EMBL/GenBank/DDBJ whole genome shotgun (WGS) entry which is preliminary data.</text>
</comment>
<gene>
    <name evidence="1" type="ORF">HPB48_023127</name>
</gene>